<evidence type="ECO:0000256" key="7">
    <source>
        <dbReference type="ARBA" id="ARBA00022989"/>
    </source>
</evidence>
<reference evidence="18" key="1">
    <citation type="journal article" date="2010" name="Nature">
        <title>The Amphimedon queenslandica genome and the evolution of animal complexity.</title>
        <authorList>
            <person name="Srivastava M."/>
            <person name="Simakov O."/>
            <person name="Chapman J."/>
            <person name="Fahey B."/>
            <person name="Gauthier M.E."/>
            <person name="Mitros T."/>
            <person name="Richards G.S."/>
            <person name="Conaco C."/>
            <person name="Dacre M."/>
            <person name="Hellsten U."/>
            <person name="Larroux C."/>
            <person name="Putnam N.H."/>
            <person name="Stanke M."/>
            <person name="Adamska M."/>
            <person name="Darling A."/>
            <person name="Degnan S.M."/>
            <person name="Oakley T.H."/>
            <person name="Plachetzki D.C."/>
            <person name="Zhai Y."/>
            <person name="Adamski M."/>
            <person name="Calcino A."/>
            <person name="Cummins S.F."/>
            <person name="Goodstein D.M."/>
            <person name="Harris C."/>
            <person name="Jackson D.J."/>
            <person name="Leys S.P."/>
            <person name="Shu S."/>
            <person name="Woodcroft B.J."/>
            <person name="Vervoort M."/>
            <person name="Kosik K.S."/>
            <person name="Manning G."/>
            <person name="Degnan B.M."/>
            <person name="Rokhsar D.S."/>
        </authorList>
    </citation>
    <scope>NUCLEOTIDE SEQUENCE [LARGE SCALE GENOMIC DNA]</scope>
</reference>
<feature type="transmembrane region" description="Helical" evidence="14">
    <location>
        <begin position="441"/>
        <end position="463"/>
    </location>
</feature>
<feature type="domain" description="Polycystin cation channel PKD1/PKD2" evidence="15">
    <location>
        <begin position="399"/>
        <end position="536"/>
    </location>
</feature>
<feature type="transmembrane region" description="Helical" evidence="14">
    <location>
        <begin position="364"/>
        <end position="388"/>
    </location>
</feature>
<keyword evidence="18" id="KW-1185">Reference proteome</keyword>
<sequence length="591" mass="68034">MATIVSFSNSVVIGETNVDGDNIDDQSNKANESSSPAAISNRRRSSYLIRRHSMYPVDYKSIVDDEIQLKTALYNHICSPLKRWKVAKAKPYKLFLQIVKTVLVLVQVFLFAYFLANERVYFYSRSQELLENLLLKNKVNKLSLYNDEELNEDINFITDKYFQLPNITLGGYNHLLDSDGNMEPITATVRQYQQIDIESSSDSVVFNHNVITTEINIIEDSDPFLQLMEEGFAWNQFIDATILLYLKKVHIVKNPDRIDCYLITITVLYSNEDHSGIIDRSLNFNFEFVSCNTEVHNNNKARNISWYIFTTLLDVLVIILSVTSNVFIIFKYWRGYKLGKAMREFYKQKLEKELKWTQIIRPLFSLWLSFTLLANVLLIIGSLLRIILEFDASSFSFRSASIRILLGTAALIEMSAILRYISFFNQLNALPRTLSYVFPELLKFLLCSGVLFFAFSVCGFVIFGPYNERFSDIFQSFQTLFVLTHGDDIYPMFRSFDDSDNSAVIAYGQVFIYVFTALFVYAVLNLFTSLIIRAHEESKTINRATVNEVRRFIYSDKLTKGGKALKEIMNVNKIVDPEVVIGNSSTPTNVD</sequence>
<keyword evidence="6" id="KW-0967">Endosome</keyword>
<dbReference type="InParanoid" id="A0A1X7VED8"/>
<dbReference type="Proteomes" id="UP000007879">
    <property type="component" value="Unassembled WGS sequence"/>
</dbReference>
<feature type="region of interest" description="Disordered" evidence="13">
    <location>
        <begin position="18"/>
        <end position="39"/>
    </location>
</feature>
<dbReference type="EnsemblMetazoa" id="Aqu2.1.37892_001">
    <property type="protein sequence ID" value="Aqu2.1.37892_001"/>
    <property type="gene ID" value="Aqu2.1.37892"/>
</dbReference>
<feature type="transmembrane region" description="Helical" evidence="14">
    <location>
        <begin position="510"/>
        <end position="532"/>
    </location>
</feature>
<keyword evidence="3" id="KW-0813">Transport</keyword>
<evidence type="ECO:0000256" key="10">
    <source>
        <dbReference type="ARBA" id="ARBA00023157"/>
    </source>
</evidence>
<keyword evidence="8" id="KW-0406">Ion transport</keyword>
<keyword evidence="10" id="KW-1015">Disulfide bond</keyword>
<reference evidence="17" key="2">
    <citation type="submission" date="2017-05" db="UniProtKB">
        <authorList>
            <consortium name="EnsemblMetazoa"/>
        </authorList>
    </citation>
    <scope>IDENTIFICATION</scope>
</reference>
<evidence type="ECO:0000256" key="9">
    <source>
        <dbReference type="ARBA" id="ARBA00023136"/>
    </source>
</evidence>
<feature type="transmembrane region" description="Helical" evidence="14">
    <location>
        <begin position="400"/>
        <end position="421"/>
    </location>
</feature>
<dbReference type="EnsemblMetazoa" id="XM_019993919.1">
    <property type="protein sequence ID" value="XP_019849478.1"/>
    <property type="gene ID" value="LOC105311917"/>
</dbReference>
<dbReference type="InterPro" id="IPR013122">
    <property type="entry name" value="PKD1_2_channel"/>
</dbReference>
<keyword evidence="9 14" id="KW-0472">Membrane</keyword>
<evidence type="ECO:0000256" key="1">
    <source>
        <dbReference type="ARBA" id="ARBA00004337"/>
    </source>
</evidence>
<dbReference type="PANTHER" id="PTHR12127">
    <property type="entry name" value="MUCOLIPIN"/>
    <property type="match status" value="1"/>
</dbReference>
<keyword evidence="4" id="KW-1003">Cell membrane</keyword>
<dbReference type="Pfam" id="PF21381">
    <property type="entry name" value="MCLN_ECD"/>
    <property type="match status" value="1"/>
</dbReference>
<dbReference type="InterPro" id="IPR039031">
    <property type="entry name" value="Mucolipin"/>
</dbReference>
<dbReference type="KEGG" id="aqu:105311917"/>
<proteinExistence type="predicted"/>
<evidence type="ECO:0000256" key="14">
    <source>
        <dbReference type="SAM" id="Phobius"/>
    </source>
</evidence>
<dbReference type="Gene3D" id="1.10.287.70">
    <property type="match status" value="1"/>
</dbReference>
<evidence type="ECO:0000313" key="18">
    <source>
        <dbReference type="Proteomes" id="UP000007879"/>
    </source>
</evidence>
<protein>
    <submittedName>
        <fullName evidence="17">Uncharacterized protein</fullName>
    </submittedName>
</protein>
<gene>
    <name evidence="17" type="primary">105311917</name>
</gene>
<keyword evidence="11" id="KW-0407">Ion channel</keyword>
<feature type="compositionally biased region" description="Polar residues" evidence="13">
    <location>
        <begin position="28"/>
        <end position="38"/>
    </location>
</feature>
<dbReference type="GO" id="GO:0072345">
    <property type="term" value="F:NAADP-sensitive calcium-release channel activity"/>
    <property type="evidence" value="ECO:0007669"/>
    <property type="project" value="TreeGrafter"/>
</dbReference>
<evidence type="ECO:0000256" key="4">
    <source>
        <dbReference type="ARBA" id="ARBA00022475"/>
    </source>
</evidence>
<organism evidence="17">
    <name type="scientific">Amphimedon queenslandica</name>
    <name type="common">Sponge</name>
    <dbReference type="NCBI Taxonomy" id="400682"/>
    <lineage>
        <taxon>Eukaryota</taxon>
        <taxon>Metazoa</taxon>
        <taxon>Porifera</taxon>
        <taxon>Demospongiae</taxon>
        <taxon>Heteroscleromorpha</taxon>
        <taxon>Haplosclerida</taxon>
        <taxon>Niphatidae</taxon>
        <taxon>Amphimedon</taxon>
    </lineage>
</organism>
<dbReference type="OrthoDB" id="263481at2759"/>
<evidence type="ECO:0000256" key="6">
    <source>
        <dbReference type="ARBA" id="ARBA00022753"/>
    </source>
</evidence>
<dbReference type="Pfam" id="PF08016">
    <property type="entry name" value="PKD_channel"/>
    <property type="match status" value="1"/>
</dbReference>
<evidence type="ECO:0000259" key="16">
    <source>
        <dbReference type="Pfam" id="PF21381"/>
    </source>
</evidence>
<evidence type="ECO:0000259" key="15">
    <source>
        <dbReference type="Pfam" id="PF08016"/>
    </source>
</evidence>
<dbReference type="GO" id="GO:0005886">
    <property type="term" value="C:plasma membrane"/>
    <property type="evidence" value="ECO:0007669"/>
    <property type="project" value="UniProtKB-SubCell"/>
</dbReference>
<accession>A0A1X7VED8</accession>
<dbReference type="GO" id="GO:0010008">
    <property type="term" value="C:endosome membrane"/>
    <property type="evidence" value="ECO:0007669"/>
    <property type="project" value="UniProtKB-SubCell"/>
</dbReference>
<dbReference type="AlphaFoldDB" id="A0A1X7VED8"/>
<feature type="domain" description="Mucolipin extracytosolic" evidence="16">
    <location>
        <begin position="137"/>
        <end position="291"/>
    </location>
</feature>
<evidence type="ECO:0000256" key="2">
    <source>
        <dbReference type="ARBA" id="ARBA00004651"/>
    </source>
</evidence>
<evidence type="ECO:0000256" key="3">
    <source>
        <dbReference type="ARBA" id="ARBA00022448"/>
    </source>
</evidence>
<dbReference type="InterPro" id="IPR049134">
    <property type="entry name" value="MCLN_ECD"/>
</dbReference>
<dbReference type="PANTHER" id="PTHR12127:SF7">
    <property type="entry name" value="SD02261P"/>
    <property type="match status" value="1"/>
</dbReference>
<evidence type="ECO:0000256" key="12">
    <source>
        <dbReference type="ARBA" id="ARBA00036634"/>
    </source>
</evidence>
<feature type="transmembrane region" description="Helical" evidence="14">
    <location>
        <begin position="306"/>
        <end position="333"/>
    </location>
</feature>
<evidence type="ECO:0000256" key="11">
    <source>
        <dbReference type="ARBA" id="ARBA00023303"/>
    </source>
</evidence>
<evidence type="ECO:0000256" key="5">
    <source>
        <dbReference type="ARBA" id="ARBA00022692"/>
    </source>
</evidence>
<keyword evidence="7 14" id="KW-1133">Transmembrane helix</keyword>
<dbReference type="GO" id="GO:0005765">
    <property type="term" value="C:lysosomal membrane"/>
    <property type="evidence" value="ECO:0007669"/>
    <property type="project" value="TreeGrafter"/>
</dbReference>
<comment type="catalytic activity">
    <reaction evidence="12">
        <text>Ca(2+)(in) = Ca(2+)(out)</text>
        <dbReference type="Rhea" id="RHEA:29671"/>
        <dbReference type="ChEBI" id="CHEBI:29108"/>
    </reaction>
</comment>
<keyword evidence="5 14" id="KW-0812">Transmembrane</keyword>
<feature type="transmembrane region" description="Helical" evidence="14">
    <location>
        <begin position="94"/>
        <end position="116"/>
    </location>
</feature>
<name>A0A1X7VED8_AMPQE</name>
<dbReference type="eggNOG" id="KOG3733">
    <property type="taxonomic scope" value="Eukaryota"/>
</dbReference>
<evidence type="ECO:0000313" key="17">
    <source>
        <dbReference type="EnsemblMetazoa" id="Aqu2.1.37892_001"/>
    </source>
</evidence>
<evidence type="ECO:0000256" key="8">
    <source>
        <dbReference type="ARBA" id="ARBA00023065"/>
    </source>
</evidence>
<comment type="subcellular location">
    <subcellularLocation>
        <location evidence="2">Cell membrane</location>
        <topology evidence="2">Multi-pass membrane protein</topology>
    </subcellularLocation>
    <subcellularLocation>
        <location evidence="1">Endosome membrane</location>
        <topology evidence="1">Multi-pass membrane protein</topology>
    </subcellularLocation>
</comment>
<evidence type="ECO:0000256" key="13">
    <source>
        <dbReference type="SAM" id="MobiDB-lite"/>
    </source>
</evidence>